<evidence type="ECO:0000313" key="5">
    <source>
        <dbReference type="Proteomes" id="UP000695000"/>
    </source>
</evidence>
<organism evidence="5 6">
    <name type="scientific">Nicrophorus vespilloides</name>
    <name type="common">Boreal carrion beetle</name>
    <dbReference type="NCBI Taxonomy" id="110193"/>
    <lineage>
        <taxon>Eukaryota</taxon>
        <taxon>Metazoa</taxon>
        <taxon>Ecdysozoa</taxon>
        <taxon>Arthropoda</taxon>
        <taxon>Hexapoda</taxon>
        <taxon>Insecta</taxon>
        <taxon>Pterygota</taxon>
        <taxon>Neoptera</taxon>
        <taxon>Endopterygota</taxon>
        <taxon>Coleoptera</taxon>
        <taxon>Polyphaga</taxon>
        <taxon>Staphyliniformia</taxon>
        <taxon>Silphidae</taxon>
        <taxon>Nicrophorinae</taxon>
        <taxon>Nicrophorus</taxon>
    </lineage>
</organism>
<keyword evidence="5" id="KW-1185">Reference proteome</keyword>
<proteinExistence type="predicted"/>
<dbReference type="Gene3D" id="3.40.50.300">
    <property type="entry name" value="P-loop containing nucleotide triphosphate hydrolases"/>
    <property type="match status" value="1"/>
</dbReference>
<evidence type="ECO:0000256" key="2">
    <source>
        <dbReference type="ARBA" id="ARBA00022801"/>
    </source>
</evidence>
<dbReference type="RefSeq" id="XP_017779514.1">
    <property type="nucleotide sequence ID" value="XM_017924025.1"/>
</dbReference>
<dbReference type="InterPro" id="IPR027417">
    <property type="entry name" value="P-loop_NTPase"/>
</dbReference>
<evidence type="ECO:0000256" key="4">
    <source>
        <dbReference type="ARBA" id="ARBA00022840"/>
    </source>
</evidence>
<protein>
    <submittedName>
        <fullName evidence="6">DExH-box ATP-dependent RNA helicase DExH1-like</fullName>
    </submittedName>
</protein>
<dbReference type="Proteomes" id="UP000695000">
    <property type="component" value="Unplaced"/>
</dbReference>
<sequence>MEDMNCLNIPVHVSKLTSLCLPSIKSWPTWSLIANTPIARTDILHAVHGTLLEQNIRYVVPQCAMKKYRKQIPISSKKWDILNGIANNKVILIRGIVTVGKSSQVAQFILEDAAALNKSVHVILLKPQIFGTRDLAEKIAMDRGEIVGSTVGYISTYERIHTAITSLFVSTYEVFLKTFVGRTDFLNTVTHLIIDDVDKKSVFHNLIMYIIRKHKSRFPKLKVILLSDSDNNDQIISYFRPVTINVNAKQATVMMSYTQNKLTSFPIETMNNKLDLSEFLRTTKI</sequence>
<keyword evidence="1" id="KW-0547">Nucleotide-binding</keyword>
<keyword evidence="2" id="KW-0378">Hydrolase</keyword>
<evidence type="ECO:0000313" key="6">
    <source>
        <dbReference type="RefSeq" id="XP_017779514.1"/>
    </source>
</evidence>
<dbReference type="GeneID" id="108564855"/>
<evidence type="ECO:0000256" key="1">
    <source>
        <dbReference type="ARBA" id="ARBA00022741"/>
    </source>
</evidence>
<gene>
    <name evidence="6" type="primary">LOC108564855</name>
</gene>
<keyword evidence="3" id="KW-0347">Helicase</keyword>
<dbReference type="SUPFAM" id="SSF52540">
    <property type="entry name" value="P-loop containing nucleoside triphosphate hydrolases"/>
    <property type="match status" value="1"/>
</dbReference>
<reference evidence="6" key="1">
    <citation type="submission" date="2025-08" db="UniProtKB">
        <authorList>
            <consortium name="RefSeq"/>
        </authorList>
    </citation>
    <scope>IDENTIFICATION</scope>
    <source>
        <tissue evidence="6">Whole Larva</tissue>
    </source>
</reference>
<evidence type="ECO:0000256" key="3">
    <source>
        <dbReference type="ARBA" id="ARBA00022806"/>
    </source>
</evidence>
<dbReference type="PANTHER" id="PTHR18934">
    <property type="entry name" value="ATP-DEPENDENT RNA HELICASE"/>
    <property type="match status" value="1"/>
</dbReference>
<accession>A0ABM1MY64</accession>
<name>A0ABM1MY64_NICVS</name>
<keyword evidence="4" id="KW-0067">ATP-binding</keyword>
<dbReference type="PANTHER" id="PTHR18934:SF99">
    <property type="entry name" value="ATP-DEPENDENT RNA HELICASE DHX37-RELATED"/>
    <property type="match status" value="1"/>
</dbReference>